<dbReference type="Proteomes" id="UP000235405">
    <property type="component" value="Unassembled WGS sequence"/>
</dbReference>
<organism evidence="3 4">
    <name type="scientific">Vibrio splendidus</name>
    <dbReference type="NCBI Taxonomy" id="29497"/>
    <lineage>
        <taxon>Bacteria</taxon>
        <taxon>Pseudomonadati</taxon>
        <taxon>Pseudomonadota</taxon>
        <taxon>Gammaproteobacteria</taxon>
        <taxon>Vibrionales</taxon>
        <taxon>Vibrionaceae</taxon>
        <taxon>Vibrio</taxon>
    </lineage>
</organism>
<dbReference type="AlphaFoldDB" id="A0A2N7CIM7"/>
<accession>A0A2N7CIM7</accession>
<feature type="domain" description="Tyr recombinase" evidence="2">
    <location>
        <begin position="319"/>
        <end position="521"/>
    </location>
</feature>
<evidence type="ECO:0000313" key="3">
    <source>
        <dbReference type="EMBL" id="PMF29891.1"/>
    </source>
</evidence>
<comment type="caution">
    <text evidence="3">The sequence shown here is derived from an EMBL/GenBank/DDBJ whole genome shotgun (WGS) entry which is preliminary data.</text>
</comment>
<dbReference type="RefSeq" id="WP_102481907.1">
    <property type="nucleotide sequence ID" value="NZ_MCSW01000058.1"/>
</dbReference>
<dbReference type="PROSITE" id="PS51898">
    <property type="entry name" value="TYR_RECOMBINASE"/>
    <property type="match status" value="1"/>
</dbReference>
<dbReference type="SUPFAM" id="SSF56349">
    <property type="entry name" value="DNA breaking-rejoining enzymes"/>
    <property type="match status" value="1"/>
</dbReference>
<dbReference type="Gene3D" id="1.10.443.10">
    <property type="entry name" value="Intergrase catalytic core"/>
    <property type="match status" value="1"/>
</dbReference>
<evidence type="ECO:0000259" key="2">
    <source>
        <dbReference type="PROSITE" id="PS51898"/>
    </source>
</evidence>
<name>A0A2N7CIM7_VIBSP</name>
<dbReference type="InterPro" id="IPR002104">
    <property type="entry name" value="Integrase_catalytic"/>
</dbReference>
<dbReference type="InterPro" id="IPR013762">
    <property type="entry name" value="Integrase-like_cat_sf"/>
</dbReference>
<dbReference type="GO" id="GO:0006310">
    <property type="term" value="P:DNA recombination"/>
    <property type="evidence" value="ECO:0007669"/>
    <property type="project" value="UniProtKB-KW"/>
</dbReference>
<dbReference type="GO" id="GO:0003677">
    <property type="term" value="F:DNA binding"/>
    <property type="evidence" value="ECO:0007669"/>
    <property type="project" value="InterPro"/>
</dbReference>
<evidence type="ECO:0000313" key="4">
    <source>
        <dbReference type="Proteomes" id="UP000235405"/>
    </source>
</evidence>
<dbReference type="GO" id="GO:0015074">
    <property type="term" value="P:DNA integration"/>
    <property type="evidence" value="ECO:0007669"/>
    <property type="project" value="InterPro"/>
</dbReference>
<evidence type="ECO:0000256" key="1">
    <source>
        <dbReference type="ARBA" id="ARBA00023172"/>
    </source>
</evidence>
<dbReference type="EMBL" id="MCSW01000058">
    <property type="protein sequence ID" value="PMF29891.1"/>
    <property type="molecule type" value="Genomic_DNA"/>
</dbReference>
<proteinExistence type="predicted"/>
<protein>
    <recommendedName>
        <fullName evidence="2">Tyr recombinase domain-containing protein</fullName>
    </recommendedName>
</protein>
<gene>
    <name evidence="3" type="ORF">BCV19_03030</name>
</gene>
<dbReference type="InterPro" id="IPR011010">
    <property type="entry name" value="DNA_brk_join_enz"/>
</dbReference>
<sequence length="543" mass="62144">MGRQSNEKKRNRANNAGGVPVDAYNVALAIANVLHELRPKTSGVLTEPTTPLNLYHIYFLYLWIAGHLSGIEREQDIPDLVLVSGRVDCALHHLRRVREGGVSWVEYAIPCALAKETVYLWQPMPEALNAVFSYWLTHHDTELRLTKMQKKQLFWRLKKRKLRTPEALRSQLVLRKDLLYSYIERMAHCDPYLSLPAQKLITAKKVHHHSALSYQMLNCDQIRYEIFCAHNRYLQRLIPQINQRHIKPFCDVRLPTTGALIPVFTTLNERPPYLKKAGAIVAFTLELTEGARTYIPIPPISIGSTRAIPIPKLSLFFGHLRQQLATAPEKNASQDALREYYNARTYELALLFVLLTGARPTHHISIEQEACFDLQRALIKDKGRYRLIDIPNYLRQAIESYLKLQAHVLQTLAPNDASAMGPLWYLIDENNAAVALTAKTLRLFMHAQWQHCFQQRLGSPEEKVVPYQLRHSFAQHALMATHPRLTTQQIDVLMGHSELGEHLGSAYAFQACNQTLIAHLNHWPSRLQLSAITPCLSKKDRAL</sequence>
<reference evidence="4" key="1">
    <citation type="submission" date="2016-07" db="EMBL/GenBank/DDBJ databases">
        <title>Nontailed viruses are major unrecognized killers of bacteria in the ocean.</title>
        <authorList>
            <person name="Kauffman K."/>
            <person name="Hussain F."/>
            <person name="Yang J."/>
            <person name="Arevalo P."/>
            <person name="Brown J."/>
            <person name="Cutler M."/>
            <person name="Kelly L."/>
            <person name="Polz M.F."/>
        </authorList>
    </citation>
    <scope>NUCLEOTIDE SEQUENCE [LARGE SCALE GENOMIC DNA]</scope>
    <source>
        <strain evidence="4">10N.286.54.F3</strain>
    </source>
</reference>
<keyword evidence="1" id="KW-0233">DNA recombination</keyword>